<sequence>MHIVISYLEEEAMTFELKSPNLLTCSYKRITTLLQTPLNKRGRQGKTGEINPKLEQKVTNGERNRITGIKSFR</sequence>
<evidence type="ECO:0000313" key="1">
    <source>
        <dbReference type="EMBL" id="TQD72150.1"/>
    </source>
</evidence>
<reference evidence="1 2" key="1">
    <citation type="journal article" date="2019" name="G3 (Bethesda)">
        <title>Sequencing of a Wild Apple (Malus baccata) Genome Unravels the Differences Between Cultivated and Wild Apple Species Regarding Disease Resistance and Cold Tolerance.</title>
        <authorList>
            <person name="Chen X."/>
        </authorList>
    </citation>
    <scope>NUCLEOTIDE SEQUENCE [LARGE SCALE GENOMIC DNA]</scope>
    <source>
        <strain evidence="2">cv. Shandingzi</strain>
        <tissue evidence="1">Leaves</tissue>
    </source>
</reference>
<evidence type="ECO:0000313" key="2">
    <source>
        <dbReference type="Proteomes" id="UP000315295"/>
    </source>
</evidence>
<dbReference type="AlphaFoldDB" id="A0A540KDF4"/>
<organism evidence="1 2">
    <name type="scientific">Malus baccata</name>
    <name type="common">Siberian crab apple</name>
    <name type="synonym">Pyrus baccata</name>
    <dbReference type="NCBI Taxonomy" id="106549"/>
    <lineage>
        <taxon>Eukaryota</taxon>
        <taxon>Viridiplantae</taxon>
        <taxon>Streptophyta</taxon>
        <taxon>Embryophyta</taxon>
        <taxon>Tracheophyta</taxon>
        <taxon>Spermatophyta</taxon>
        <taxon>Magnoliopsida</taxon>
        <taxon>eudicotyledons</taxon>
        <taxon>Gunneridae</taxon>
        <taxon>Pentapetalae</taxon>
        <taxon>rosids</taxon>
        <taxon>fabids</taxon>
        <taxon>Rosales</taxon>
        <taxon>Rosaceae</taxon>
        <taxon>Amygdaloideae</taxon>
        <taxon>Maleae</taxon>
        <taxon>Malus</taxon>
    </lineage>
</organism>
<accession>A0A540KDF4</accession>
<name>A0A540KDF4_MALBA</name>
<keyword evidence="2" id="KW-1185">Reference proteome</keyword>
<proteinExistence type="predicted"/>
<dbReference type="Proteomes" id="UP000315295">
    <property type="component" value="Unassembled WGS sequence"/>
</dbReference>
<gene>
    <name evidence="1" type="ORF">C1H46_042314</name>
</gene>
<dbReference type="EMBL" id="VIEB01001440">
    <property type="protein sequence ID" value="TQD72150.1"/>
    <property type="molecule type" value="Genomic_DNA"/>
</dbReference>
<comment type="caution">
    <text evidence="1">The sequence shown here is derived from an EMBL/GenBank/DDBJ whole genome shotgun (WGS) entry which is preliminary data.</text>
</comment>
<protein>
    <submittedName>
        <fullName evidence="1">Uncharacterized protein</fullName>
    </submittedName>
</protein>